<dbReference type="AlphaFoldDB" id="A0A834LBM7"/>
<protein>
    <submittedName>
        <fullName evidence="1">Uncharacterized protein</fullName>
    </submittedName>
</protein>
<evidence type="ECO:0000313" key="2">
    <source>
        <dbReference type="Proteomes" id="UP000626092"/>
    </source>
</evidence>
<keyword evidence="2" id="KW-1185">Reference proteome</keyword>
<gene>
    <name evidence="1" type="ORF">RHSIM_Rhsim10G0169200</name>
</gene>
<comment type="caution">
    <text evidence="1">The sequence shown here is derived from an EMBL/GenBank/DDBJ whole genome shotgun (WGS) entry which is preliminary data.</text>
</comment>
<organism evidence="1 2">
    <name type="scientific">Rhododendron simsii</name>
    <name type="common">Sims's rhododendron</name>
    <dbReference type="NCBI Taxonomy" id="118357"/>
    <lineage>
        <taxon>Eukaryota</taxon>
        <taxon>Viridiplantae</taxon>
        <taxon>Streptophyta</taxon>
        <taxon>Embryophyta</taxon>
        <taxon>Tracheophyta</taxon>
        <taxon>Spermatophyta</taxon>
        <taxon>Magnoliopsida</taxon>
        <taxon>eudicotyledons</taxon>
        <taxon>Gunneridae</taxon>
        <taxon>Pentapetalae</taxon>
        <taxon>asterids</taxon>
        <taxon>Ericales</taxon>
        <taxon>Ericaceae</taxon>
        <taxon>Ericoideae</taxon>
        <taxon>Rhodoreae</taxon>
        <taxon>Rhododendron</taxon>
    </lineage>
</organism>
<evidence type="ECO:0000313" key="1">
    <source>
        <dbReference type="EMBL" id="KAF7129105.1"/>
    </source>
</evidence>
<sequence length="72" mass="7955">MSRRRKEGNCGRKTSCDYRGIGFIIGGERGLWRPEFGGLIGFFAEEKQRVAVAISAAVESGSGNNQLHLRQQ</sequence>
<reference evidence="1" key="1">
    <citation type="submission" date="2019-11" db="EMBL/GenBank/DDBJ databases">
        <authorList>
            <person name="Liu Y."/>
            <person name="Hou J."/>
            <person name="Li T.-Q."/>
            <person name="Guan C.-H."/>
            <person name="Wu X."/>
            <person name="Wu H.-Z."/>
            <person name="Ling F."/>
            <person name="Zhang R."/>
            <person name="Shi X.-G."/>
            <person name="Ren J.-P."/>
            <person name="Chen E.-F."/>
            <person name="Sun J.-M."/>
        </authorList>
    </citation>
    <scope>NUCLEOTIDE SEQUENCE</scope>
    <source>
        <strain evidence="1">Adult_tree_wgs_1</strain>
        <tissue evidence="1">Leaves</tissue>
    </source>
</reference>
<accession>A0A834LBM7</accession>
<name>A0A834LBM7_RHOSS</name>
<dbReference type="EMBL" id="WJXA01000010">
    <property type="protein sequence ID" value="KAF7129105.1"/>
    <property type="molecule type" value="Genomic_DNA"/>
</dbReference>
<dbReference type="Proteomes" id="UP000626092">
    <property type="component" value="Unassembled WGS sequence"/>
</dbReference>
<proteinExistence type="predicted"/>